<dbReference type="KEGG" id="ehx:EMIHUDRAFT_115866"/>
<keyword evidence="1" id="KW-0732">Signal</keyword>
<feature type="domain" description="DUF218" evidence="2">
    <location>
        <begin position="25"/>
        <end position="172"/>
    </location>
</feature>
<dbReference type="EnsemblProtists" id="EOD07554">
    <property type="protein sequence ID" value="EOD07554"/>
    <property type="gene ID" value="EMIHUDRAFT_106579"/>
</dbReference>
<evidence type="ECO:0000256" key="1">
    <source>
        <dbReference type="SAM" id="SignalP"/>
    </source>
</evidence>
<dbReference type="PaxDb" id="2903-EOD07554"/>
<dbReference type="InterPro" id="IPR003848">
    <property type="entry name" value="DUF218"/>
</dbReference>
<dbReference type="GO" id="GO:0005886">
    <property type="term" value="C:plasma membrane"/>
    <property type="evidence" value="ECO:0007669"/>
    <property type="project" value="TreeGrafter"/>
</dbReference>
<organism evidence="3 4">
    <name type="scientific">Emiliania huxleyi (strain CCMP1516)</name>
    <dbReference type="NCBI Taxonomy" id="280463"/>
    <lineage>
        <taxon>Eukaryota</taxon>
        <taxon>Haptista</taxon>
        <taxon>Haptophyta</taxon>
        <taxon>Prymnesiophyceae</taxon>
        <taxon>Isochrysidales</taxon>
        <taxon>Noelaerhabdaceae</taxon>
        <taxon>Emiliania</taxon>
    </lineage>
</organism>
<sequence>MFRWFVCLLLVAALTLAYRRTPGDDAIIVLAGGVGDDGVPHEAVMRRLRRAAELYAAQAAAGLRPGIVCNGGGTTHKPKWVDANGYAVPEAALMGKQLEAMGVRAEDIYVEGYSDDTIGNAFFARVMHIDVRPDWSRLRIITSEFQMKRTQAIYDWVFKGLQPLPAQGREVTYDAVDDVGAMPAHALRRRRDKEEASLRAFVSGDLVKLTRLSQLHDFLFRRHSGYTSRGYLSKQRLSGALATSY</sequence>
<dbReference type="Gene3D" id="3.40.50.620">
    <property type="entry name" value="HUPs"/>
    <property type="match status" value="1"/>
</dbReference>
<name>A0A0D3I8G9_EMIH1</name>
<evidence type="ECO:0000313" key="3">
    <source>
        <dbReference type="EnsemblProtists" id="EOD07554"/>
    </source>
</evidence>
<dbReference type="RefSeq" id="XP_005759983.1">
    <property type="nucleotide sequence ID" value="XM_005759926.1"/>
</dbReference>
<dbReference type="GeneID" id="17253704"/>
<dbReference type="GeneID" id="17270033"/>
<dbReference type="eggNOG" id="ENOG502S34S">
    <property type="taxonomic scope" value="Eukaryota"/>
</dbReference>
<dbReference type="EnsemblProtists" id="EOD24489">
    <property type="protein sequence ID" value="EOD24489"/>
    <property type="gene ID" value="EMIHUDRAFT_115866"/>
</dbReference>
<accession>A0A0D3I8G9</accession>
<dbReference type="PANTHER" id="PTHR30336">
    <property type="entry name" value="INNER MEMBRANE PROTEIN, PROBABLE PERMEASE"/>
    <property type="match status" value="1"/>
</dbReference>
<evidence type="ECO:0000259" key="2">
    <source>
        <dbReference type="Pfam" id="PF02698"/>
    </source>
</evidence>
<evidence type="ECO:0000313" key="4">
    <source>
        <dbReference type="Proteomes" id="UP000013827"/>
    </source>
</evidence>
<keyword evidence="4" id="KW-1185">Reference proteome</keyword>
<dbReference type="KEGG" id="ehx:EMIHUDRAFT_106579"/>
<dbReference type="InterPro" id="IPR014729">
    <property type="entry name" value="Rossmann-like_a/b/a_fold"/>
</dbReference>
<reference evidence="3" key="2">
    <citation type="submission" date="2024-10" db="UniProtKB">
        <authorList>
            <consortium name="EnsemblProtists"/>
        </authorList>
    </citation>
    <scope>IDENTIFICATION</scope>
</reference>
<dbReference type="OMA" id="HEFIFRR"/>
<dbReference type="RefSeq" id="XP_005776918.1">
    <property type="nucleotide sequence ID" value="XM_005776861.1"/>
</dbReference>
<reference evidence="4" key="1">
    <citation type="journal article" date="2013" name="Nature">
        <title>Pan genome of the phytoplankton Emiliania underpins its global distribution.</title>
        <authorList>
            <person name="Read B.A."/>
            <person name="Kegel J."/>
            <person name="Klute M.J."/>
            <person name="Kuo A."/>
            <person name="Lefebvre S.C."/>
            <person name="Maumus F."/>
            <person name="Mayer C."/>
            <person name="Miller J."/>
            <person name="Monier A."/>
            <person name="Salamov A."/>
            <person name="Young J."/>
            <person name="Aguilar M."/>
            <person name="Claverie J.M."/>
            <person name="Frickenhaus S."/>
            <person name="Gonzalez K."/>
            <person name="Herman E.K."/>
            <person name="Lin Y.C."/>
            <person name="Napier J."/>
            <person name="Ogata H."/>
            <person name="Sarno A.F."/>
            <person name="Shmutz J."/>
            <person name="Schroeder D."/>
            <person name="de Vargas C."/>
            <person name="Verret F."/>
            <person name="von Dassow P."/>
            <person name="Valentin K."/>
            <person name="Van de Peer Y."/>
            <person name="Wheeler G."/>
            <person name="Dacks J.B."/>
            <person name="Delwiche C.F."/>
            <person name="Dyhrman S.T."/>
            <person name="Glockner G."/>
            <person name="John U."/>
            <person name="Richards T."/>
            <person name="Worden A.Z."/>
            <person name="Zhang X."/>
            <person name="Grigoriev I.V."/>
            <person name="Allen A.E."/>
            <person name="Bidle K."/>
            <person name="Borodovsky M."/>
            <person name="Bowler C."/>
            <person name="Brownlee C."/>
            <person name="Cock J.M."/>
            <person name="Elias M."/>
            <person name="Gladyshev V.N."/>
            <person name="Groth M."/>
            <person name="Guda C."/>
            <person name="Hadaegh A."/>
            <person name="Iglesias-Rodriguez M.D."/>
            <person name="Jenkins J."/>
            <person name="Jones B.M."/>
            <person name="Lawson T."/>
            <person name="Leese F."/>
            <person name="Lindquist E."/>
            <person name="Lobanov A."/>
            <person name="Lomsadze A."/>
            <person name="Malik S.B."/>
            <person name="Marsh M.E."/>
            <person name="Mackinder L."/>
            <person name="Mock T."/>
            <person name="Mueller-Roeber B."/>
            <person name="Pagarete A."/>
            <person name="Parker M."/>
            <person name="Probert I."/>
            <person name="Quesneville H."/>
            <person name="Raines C."/>
            <person name="Rensing S.A."/>
            <person name="Riano-Pachon D.M."/>
            <person name="Richier S."/>
            <person name="Rokitta S."/>
            <person name="Shiraiwa Y."/>
            <person name="Soanes D.M."/>
            <person name="van der Giezen M."/>
            <person name="Wahlund T.M."/>
            <person name="Williams B."/>
            <person name="Wilson W."/>
            <person name="Wolfe G."/>
            <person name="Wurch L.L."/>
        </authorList>
    </citation>
    <scope>NUCLEOTIDE SEQUENCE</scope>
</reference>
<dbReference type="Pfam" id="PF02698">
    <property type="entry name" value="DUF218"/>
    <property type="match status" value="1"/>
</dbReference>
<dbReference type="CDD" id="cd06259">
    <property type="entry name" value="YdcF-like"/>
    <property type="match status" value="1"/>
</dbReference>
<dbReference type="HOGENOM" id="CLU_074219_0_0_1"/>
<dbReference type="InterPro" id="IPR051599">
    <property type="entry name" value="Cell_Envelope_Assoc"/>
</dbReference>
<dbReference type="PANTHER" id="PTHR30336:SF20">
    <property type="entry name" value="DUF218 DOMAIN-CONTAINING PROTEIN"/>
    <property type="match status" value="1"/>
</dbReference>
<dbReference type="AlphaFoldDB" id="A0A0D3I8G9"/>
<protein>
    <recommendedName>
        <fullName evidence="2">DUF218 domain-containing protein</fullName>
    </recommendedName>
</protein>
<feature type="chain" id="PRO_5044053469" description="DUF218 domain-containing protein" evidence="1">
    <location>
        <begin position="18"/>
        <end position="245"/>
    </location>
</feature>
<feature type="signal peptide" evidence="1">
    <location>
        <begin position="1"/>
        <end position="17"/>
    </location>
</feature>
<dbReference type="Proteomes" id="UP000013827">
    <property type="component" value="Unassembled WGS sequence"/>
</dbReference>
<proteinExistence type="predicted"/>